<evidence type="ECO:0000259" key="8">
    <source>
        <dbReference type="Pfam" id="PF14693"/>
    </source>
</evidence>
<organism evidence="9 10">
    <name type="scientific">Winkia neuii</name>
    <dbReference type="NCBI Taxonomy" id="33007"/>
    <lineage>
        <taxon>Bacteria</taxon>
        <taxon>Bacillati</taxon>
        <taxon>Actinomycetota</taxon>
        <taxon>Actinomycetes</taxon>
        <taxon>Actinomycetales</taxon>
        <taxon>Actinomycetaceae</taxon>
        <taxon>Winkia</taxon>
    </lineage>
</organism>
<dbReference type="RefSeq" id="WP_024331303.1">
    <property type="nucleotide sequence ID" value="NZ_JASOXK010000003.1"/>
</dbReference>
<evidence type="ECO:0000256" key="2">
    <source>
        <dbReference type="ARBA" id="ARBA00022884"/>
    </source>
</evidence>
<evidence type="ECO:0000313" key="10">
    <source>
        <dbReference type="Proteomes" id="UP000235122"/>
    </source>
</evidence>
<evidence type="ECO:0000259" key="7">
    <source>
        <dbReference type="Pfam" id="PF01386"/>
    </source>
</evidence>
<keyword evidence="3 5" id="KW-0689">Ribosomal protein</keyword>
<dbReference type="InterPro" id="IPR029751">
    <property type="entry name" value="Ribosomal_L25_dom"/>
</dbReference>
<dbReference type="InterPro" id="IPR020930">
    <property type="entry name" value="Ribosomal_uL5_bac-type"/>
</dbReference>
<reference evidence="9 10" key="1">
    <citation type="submission" date="2017-12" db="EMBL/GenBank/DDBJ databases">
        <title>Phylogenetic diversity of female urinary microbiome.</title>
        <authorList>
            <person name="Thomas-White K."/>
            <person name="Wolfe A.J."/>
        </authorList>
    </citation>
    <scope>NUCLEOTIDE SEQUENCE [LARGE SCALE GENOMIC DNA]</scope>
    <source>
        <strain evidence="9 10">UMB0402</strain>
    </source>
</reference>
<feature type="region of interest" description="Disordered" evidence="6">
    <location>
        <begin position="176"/>
        <end position="211"/>
    </location>
</feature>
<protein>
    <recommendedName>
        <fullName evidence="5">Large ribosomal subunit protein bL25</fullName>
    </recommendedName>
    <alternativeName>
        <fullName evidence="5">General stress protein CTC</fullName>
    </alternativeName>
</protein>
<keyword evidence="1 5" id="KW-0699">rRNA-binding</keyword>
<name>A0A2I1ILR1_9ACTO</name>
<dbReference type="GO" id="GO:0008097">
    <property type="term" value="F:5S rRNA binding"/>
    <property type="evidence" value="ECO:0007669"/>
    <property type="project" value="InterPro"/>
</dbReference>
<feature type="domain" description="Large ribosomal subunit protein bL25 beta" evidence="8">
    <location>
        <begin position="100"/>
        <end position="179"/>
    </location>
</feature>
<dbReference type="HAMAP" id="MF_01334">
    <property type="entry name" value="Ribosomal_bL25_CTC"/>
    <property type="match status" value="1"/>
</dbReference>
<sequence>MAENKLEATLRNDFGKGFARRARAAGKIPAVIYGGKDHKTTHVTLPAHETFLIVKDNANALIDLDIEGTEQLALVKDIQHHPVRWDILHVDLLAVTRDEKVNVEIPLEIEGEPAPGLTHVQETFELPVIAPAIAIPEFLTVSIEGMEADTTLRAEDIKLPEGVELDIEPEAEILTVREPEEVDIPEPEAGEGAEEATEEAAAESAEGDSEE</sequence>
<evidence type="ECO:0000256" key="5">
    <source>
        <dbReference type="HAMAP-Rule" id="MF_01334"/>
    </source>
</evidence>
<feature type="domain" description="Large ribosomal subunit protein bL25 L25" evidence="7">
    <location>
        <begin position="6"/>
        <end position="92"/>
    </location>
</feature>
<comment type="subunit">
    <text evidence="5">Part of the 50S ribosomal subunit; part of the 5S rRNA/L5/L18/L25 subcomplex. Contacts the 5S rRNA. Binds to the 5S rRNA independently of L5 and L18.</text>
</comment>
<dbReference type="NCBIfam" id="NF004131">
    <property type="entry name" value="PRK05618.2-1"/>
    <property type="match status" value="1"/>
</dbReference>
<evidence type="ECO:0000256" key="1">
    <source>
        <dbReference type="ARBA" id="ARBA00022730"/>
    </source>
</evidence>
<dbReference type="InterPro" id="IPR001021">
    <property type="entry name" value="Ribosomal_bL25_long"/>
</dbReference>
<evidence type="ECO:0000256" key="3">
    <source>
        <dbReference type="ARBA" id="ARBA00022980"/>
    </source>
</evidence>
<dbReference type="Pfam" id="PF01386">
    <property type="entry name" value="Ribosomal_L25p"/>
    <property type="match status" value="1"/>
</dbReference>
<dbReference type="PANTHER" id="PTHR33284">
    <property type="entry name" value="RIBOSOMAL PROTEIN L25/GLN-TRNA SYNTHETASE, ANTI-CODON-BINDING DOMAIN-CONTAINING PROTEIN"/>
    <property type="match status" value="1"/>
</dbReference>
<dbReference type="EMBL" id="PKKO01000004">
    <property type="protein sequence ID" value="PKY72068.1"/>
    <property type="molecule type" value="Genomic_DNA"/>
</dbReference>
<dbReference type="GO" id="GO:0006412">
    <property type="term" value="P:translation"/>
    <property type="evidence" value="ECO:0007669"/>
    <property type="project" value="UniProtKB-UniRule"/>
</dbReference>
<dbReference type="InterPro" id="IPR020056">
    <property type="entry name" value="Rbsml_bL25/Gln-tRNA_synth_N"/>
</dbReference>
<evidence type="ECO:0000313" key="9">
    <source>
        <dbReference type="EMBL" id="PKY72068.1"/>
    </source>
</evidence>
<dbReference type="InterPro" id="IPR037121">
    <property type="entry name" value="Ribosomal_bL25_C"/>
</dbReference>
<comment type="similarity">
    <text evidence="5">Belongs to the bacterial ribosomal protein bL25 family. CTC subfamily.</text>
</comment>
<dbReference type="InterPro" id="IPR020057">
    <property type="entry name" value="Ribosomal_bL25_b-dom"/>
</dbReference>
<dbReference type="InterPro" id="IPR011035">
    <property type="entry name" value="Ribosomal_bL25/Gln-tRNA_synth"/>
</dbReference>
<keyword evidence="2 5" id="KW-0694">RNA-binding</keyword>
<keyword evidence="4 5" id="KW-0687">Ribonucleoprotein</keyword>
<dbReference type="PANTHER" id="PTHR33284:SF1">
    <property type="entry name" value="RIBOSOMAL PROTEIN L25_GLN-TRNA SYNTHETASE, ANTI-CODON-BINDING DOMAIN-CONTAINING PROTEIN"/>
    <property type="match status" value="1"/>
</dbReference>
<dbReference type="SUPFAM" id="SSF50715">
    <property type="entry name" value="Ribosomal protein L25-like"/>
    <property type="match status" value="1"/>
</dbReference>
<accession>A0A2I1ILR1</accession>
<dbReference type="Proteomes" id="UP000235122">
    <property type="component" value="Unassembled WGS sequence"/>
</dbReference>
<dbReference type="CDD" id="cd00495">
    <property type="entry name" value="Ribosomal_L25_TL5_CTC"/>
    <property type="match status" value="1"/>
</dbReference>
<gene>
    <name evidence="5" type="primary">rplY</name>
    <name evidence="5" type="synonym">ctc</name>
    <name evidence="9" type="ORF">CYJ19_07640</name>
</gene>
<dbReference type="GO" id="GO:0003735">
    <property type="term" value="F:structural constituent of ribosome"/>
    <property type="evidence" value="ECO:0007669"/>
    <property type="project" value="InterPro"/>
</dbReference>
<dbReference type="AlphaFoldDB" id="A0A2I1ILR1"/>
<dbReference type="GeneID" id="35867469"/>
<proteinExistence type="inferred from homology"/>
<comment type="caution">
    <text evidence="9">The sequence shown here is derived from an EMBL/GenBank/DDBJ whole genome shotgun (WGS) entry which is preliminary data.</text>
</comment>
<dbReference type="NCBIfam" id="TIGR00731">
    <property type="entry name" value="bL25_bact_ctc"/>
    <property type="match status" value="1"/>
</dbReference>
<dbReference type="GO" id="GO:0022625">
    <property type="term" value="C:cytosolic large ribosomal subunit"/>
    <property type="evidence" value="ECO:0007669"/>
    <property type="project" value="TreeGrafter"/>
</dbReference>
<dbReference type="Gene3D" id="2.170.120.20">
    <property type="entry name" value="Ribosomal protein L25, beta domain"/>
    <property type="match status" value="1"/>
</dbReference>
<comment type="function">
    <text evidence="5">This is one of the proteins that binds to the 5S RNA in the ribosome where it forms part of the central protuberance.</text>
</comment>
<keyword evidence="10" id="KW-1185">Reference proteome</keyword>
<dbReference type="STRING" id="33007.HMPREF3198_00493"/>
<evidence type="ECO:0000256" key="6">
    <source>
        <dbReference type="SAM" id="MobiDB-lite"/>
    </source>
</evidence>
<evidence type="ECO:0000256" key="4">
    <source>
        <dbReference type="ARBA" id="ARBA00023274"/>
    </source>
</evidence>
<dbReference type="Pfam" id="PF14693">
    <property type="entry name" value="Ribosomal_TL5_C"/>
    <property type="match status" value="1"/>
</dbReference>
<dbReference type="Gene3D" id="2.40.240.10">
    <property type="entry name" value="Ribosomal Protein L25, Chain P"/>
    <property type="match status" value="1"/>
</dbReference>
<feature type="compositionally biased region" description="Acidic residues" evidence="6">
    <location>
        <begin position="180"/>
        <end position="211"/>
    </location>
</feature>